<accession>A0ACB5TVN1</accession>
<organism evidence="1 2">
    <name type="scientific">Ambrosiozyma monospora</name>
    <name type="common">Yeast</name>
    <name type="synonym">Endomycopsis monosporus</name>
    <dbReference type="NCBI Taxonomy" id="43982"/>
    <lineage>
        <taxon>Eukaryota</taxon>
        <taxon>Fungi</taxon>
        <taxon>Dikarya</taxon>
        <taxon>Ascomycota</taxon>
        <taxon>Saccharomycotina</taxon>
        <taxon>Pichiomycetes</taxon>
        <taxon>Pichiales</taxon>
        <taxon>Pichiaceae</taxon>
        <taxon>Ambrosiozyma</taxon>
    </lineage>
</organism>
<comment type="caution">
    <text evidence="1">The sequence shown here is derived from an EMBL/GenBank/DDBJ whole genome shotgun (WGS) entry which is preliminary data.</text>
</comment>
<evidence type="ECO:0000313" key="1">
    <source>
        <dbReference type="EMBL" id="GME95719.1"/>
    </source>
</evidence>
<name>A0ACB5TVN1_AMBMO</name>
<gene>
    <name evidence="1" type="ORF">Amon02_000979800</name>
</gene>
<proteinExistence type="predicted"/>
<sequence>MSKRTRSKLQDTSLEVTSSIFHQKDSTTTTADSISESASLSSTDLYKLFNYAASKLQQIKLNEQIDHNNKPDSQFNRSNNGNGNGSSGNSTSHHSHHNNSHSSDTNSNSNNNTTSSNERSSSRPINMSIHVLFDDIFLKFFNKFPKNEFINNENALVIKLLPKIVAYLTNLKQMISNNIKPLRYFGLIIPFNNGNCWSLLWLKFPTSDSKYVTIYQVDPRTNHLNGLNYNLKYLTKLILCYLLDIEDIDDVTCNFHYVRPVLEDENLNDQDLVIYNTIKLLKEKFQ</sequence>
<evidence type="ECO:0000313" key="2">
    <source>
        <dbReference type="Proteomes" id="UP001165064"/>
    </source>
</evidence>
<reference evidence="1" key="1">
    <citation type="submission" date="2023-04" db="EMBL/GenBank/DDBJ databases">
        <title>Ambrosiozyma monospora NBRC 10751.</title>
        <authorList>
            <person name="Ichikawa N."/>
            <person name="Sato H."/>
            <person name="Tonouchi N."/>
        </authorList>
    </citation>
    <scope>NUCLEOTIDE SEQUENCE</scope>
    <source>
        <strain evidence="1">NBRC 10751</strain>
    </source>
</reference>
<protein>
    <submittedName>
        <fullName evidence="1">Unnamed protein product</fullName>
    </submittedName>
</protein>
<keyword evidence="2" id="KW-1185">Reference proteome</keyword>
<dbReference type="EMBL" id="BSXS01009518">
    <property type="protein sequence ID" value="GME95719.1"/>
    <property type="molecule type" value="Genomic_DNA"/>
</dbReference>
<dbReference type="Proteomes" id="UP001165064">
    <property type="component" value="Unassembled WGS sequence"/>
</dbReference>